<sequence>MDFGKWRFRVREEEFFEEFHEPPMVFCEQFVGVQIWVCPKIDVRPRFRTVRVNVDKQIFDRPRCQDCKFTCGIAELNILVKQHRVDDGPQETPGRVSKPDFIPNLLNTEALVTQRT</sequence>
<protein>
    <submittedName>
        <fullName evidence="1">Uncharacterized protein</fullName>
    </submittedName>
</protein>
<reference evidence="1" key="2">
    <citation type="submission" date="2020-09" db="EMBL/GenBank/DDBJ databases">
        <authorList>
            <person name="Sun Q."/>
            <person name="Zhou Y."/>
        </authorList>
    </citation>
    <scope>NUCLEOTIDE SEQUENCE</scope>
    <source>
        <strain evidence="1">CGMCC 1.15478</strain>
    </source>
</reference>
<dbReference type="AlphaFoldDB" id="A0A916U6K7"/>
<name>A0A916U6K7_9ACTN</name>
<keyword evidence="2" id="KW-1185">Reference proteome</keyword>
<comment type="caution">
    <text evidence="1">The sequence shown here is derived from an EMBL/GenBank/DDBJ whole genome shotgun (WGS) entry which is preliminary data.</text>
</comment>
<dbReference type="Proteomes" id="UP000641514">
    <property type="component" value="Unassembled WGS sequence"/>
</dbReference>
<gene>
    <name evidence="1" type="ORF">GCM10011410_13380</name>
</gene>
<evidence type="ECO:0000313" key="1">
    <source>
        <dbReference type="EMBL" id="GGC62269.1"/>
    </source>
</evidence>
<accession>A0A916U6K7</accession>
<evidence type="ECO:0000313" key="2">
    <source>
        <dbReference type="Proteomes" id="UP000641514"/>
    </source>
</evidence>
<reference evidence="1" key="1">
    <citation type="journal article" date="2014" name="Int. J. Syst. Evol. Microbiol.">
        <title>Complete genome sequence of Corynebacterium casei LMG S-19264T (=DSM 44701T), isolated from a smear-ripened cheese.</title>
        <authorList>
            <consortium name="US DOE Joint Genome Institute (JGI-PGF)"/>
            <person name="Walter F."/>
            <person name="Albersmeier A."/>
            <person name="Kalinowski J."/>
            <person name="Ruckert C."/>
        </authorList>
    </citation>
    <scope>NUCLEOTIDE SEQUENCE</scope>
    <source>
        <strain evidence="1">CGMCC 1.15478</strain>
    </source>
</reference>
<dbReference type="EMBL" id="BMJH01000001">
    <property type="protein sequence ID" value="GGC62269.1"/>
    <property type="molecule type" value="Genomic_DNA"/>
</dbReference>
<organism evidence="1 2">
    <name type="scientific">Hoyosella rhizosphaerae</name>
    <dbReference type="NCBI Taxonomy" id="1755582"/>
    <lineage>
        <taxon>Bacteria</taxon>
        <taxon>Bacillati</taxon>
        <taxon>Actinomycetota</taxon>
        <taxon>Actinomycetes</taxon>
        <taxon>Mycobacteriales</taxon>
        <taxon>Hoyosellaceae</taxon>
        <taxon>Hoyosella</taxon>
    </lineage>
</organism>
<proteinExistence type="predicted"/>